<evidence type="ECO:0000256" key="1">
    <source>
        <dbReference type="SAM" id="MobiDB-lite"/>
    </source>
</evidence>
<sequence>MDRDSYRGASGQVVSDDSSDSDSHSSSDSASLEGSTRDRRRANFFRQLHEVGQRGTTCDELSNPDAGADSNASSSIGPQRNRRRENFIRRYREVNITPLIEKHKQSLYDPTSILYPGSHRPLPRPEGSHSGFAQVKEGNPSSSQILPSNAPSVGGSSQAPGSHRTASHSSEDKSPQVFSSNS</sequence>
<dbReference type="AlphaFoldDB" id="A0A0H2RKH0"/>
<reference evidence="2 3" key="1">
    <citation type="submission" date="2015-04" db="EMBL/GenBank/DDBJ databases">
        <title>Complete genome sequence of Schizopora paradoxa KUC8140, a cosmopolitan wood degrader in East Asia.</title>
        <authorList>
            <consortium name="DOE Joint Genome Institute"/>
            <person name="Min B."/>
            <person name="Park H."/>
            <person name="Jang Y."/>
            <person name="Kim J.-J."/>
            <person name="Kim K.H."/>
            <person name="Pangilinan J."/>
            <person name="Lipzen A."/>
            <person name="Riley R."/>
            <person name="Grigoriev I.V."/>
            <person name="Spatafora J.W."/>
            <person name="Choi I.-G."/>
        </authorList>
    </citation>
    <scope>NUCLEOTIDE SEQUENCE [LARGE SCALE GENOMIC DNA]</scope>
    <source>
        <strain evidence="2 3">KUC8140</strain>
    </source>
</reference>
<dbReference type="InParanoid" id="A0A0H2RKH0"/>
<gene>
    <name evidence="2" type="ORF">SCHPADRAFT_947035</name>
</gene>
<dbReference type="EMBL" id="KQ086329">
    <property type="protein sequence ID" value="KLO05306.1"/>
    <property type="molecule type" value="Genomic_DNA"/>
</dbReference>
<accession>A0A0H2RKH0</accession>
<organism evidence="2 3">
    <name type="scientific">Schizopora paradoxa</name>
    <dbReference type="NCBI Taxonomy" id="27342"/>
    <lineage>
        <taxon>Eukaryota</taxon>
        <taxon>Fungi</taxon>
        <taxon>Dikarya</taxon>
        <taxon>Basidiomycota</taxon>
        <taxon>Agaricomycotina</taxon>
        <taxon>Agaricomycetes</taxon>
        <taxon>Hymenochaetales</taxon>
        <taxon>Schizoporaceae</taxon>
        <taxon>Schizopora</taxon>
    </lineage>
</organism>
<dbReference type="Proteomes" id="UP000053477">
    <property type="component" value="Unassembled WGS sequence"/>
</dbReference>
<keyword evidence="3" id="KW-1185">Reference proteome</keyword>
<protein>
    <submittedName>
        <fullName evidence="2">Uncharacterized protein</fullName>
    </submittedName>
</protein>
<name>A0A0H2RKH0_9AGAM</name>
<feature type="region of interest" description="Disordered" evidence="1">
    <location>
        <begin position="1"/>
        <end position="92"/>
    </location>
</feature>
<proteinExistence type="predicted"/>
<evidence type="ECO:0000313" key="3">
    <source>
        <dbReference type="Proteomes" id="UP000053477"/>
    </source>
</evidence>
<feature type="compositionally biased region" description="Polar residues" evidence="1">
    <location>
        <begin position="139"/>
        <end position="160"/>
    </location>
</feature>
<evidence type="ECO:0000313" key="2">
    <source>
        <dbReference type="EMBL" id="KLO05306.1"/>
    </source>
</evidence>
<feature type="region of interest" description="Disordered" evidence="1">
    <location>
        <begin position="111"/>
        <end position="182"/>
    </location>
</feature>